<feature type="compositionally biased region" description="Low complexity" evidence="1">
    <location>
        <begin position="29"/>
        <end position="40"/>
    </location>
</feature>
<organism evidence="2 3">
    <name type="scientific">Araneus ventricosus</name>
    <name type="common">Orbweaver spider</name>
    <name type="synonym">Epeira ventricosa</name>
    <dbReference type="NCBI Taxonomy" id="182803"/>
    <lineage>
        <taxon>Eukaryota</taxon>
        <taxon>Metazoa</taxon>
        <taxon>Ecdysozoa</taxon>
        <taxon>Arthropoda</taxon>
        <taxon>Chelicerata</taxon>
        <taxon>Arachnida</taxon>
        <taxon>Araneae</taxon>
        <taxon>Araneomorphae</taxon>
        <taxon>Entelegynae</taxon>
        <taxon>Araneoidea</taxon>
        <taxon>Araneidae</taxon>
        <taxon>Araneus</taxon>
    </lineage>
</organism>
<reference evidence="2 3" key="1">
    <citation type="journal article" date="2019" name="Sci. Rep.">
        <title>Orb-weaving spider Araneus ventricosus genome elucidates the spidroin gene catalogue.</title>
        <authorList>
            <person name="Kono N."/>
            <person name="Nakamura H."/>
            <person name="Ohtoshi R."/>
            <person name="Moran D.A.P."/>
            <person name="Shinohara A."/>
            <person name="Yoshida Y."/>
            <person name="Fujiwara M."/>
            <person name="Mori M."/>
            <person name="Tomita M."/>
            <person name="Arakawa K."/>
        </authorList>
    </citation>
    <scope>NUCLEOTIDE SEQUENCE [LARGE SCALE GENOMIC DNA]</scope>
</reference>
<accession>A0A4Y2VYA1</accession>
<gene>
    <name evidence="2" type="ORF">AVEN_217049_1</name>
</gene>
<evidence type="ECO:0000313" key="3">
    <source>
        <dbReference type="Proteomes" id="UP000499080"/>
    </source>
</evidence>
<protein>
    <submittedName>
        <fullName evidence="2">Uncharacterized protein</fullName>
    </submittedName>
</protein>
<feature type="region of interest" description="Disordered" evidence="1">
    <location>
        <begin position="1"/>
        <end position="40"/>
    </location>
</feature>
<dbReference type="Proteomes" id="UP000499080">
    <property type="component" value="Unassembled WGS sequence"/>
</dbReference>
<evidence type="ECO:0000256" key="1">
    <source>
        <dbReference type="SAM" id="MobiDB-lite"/>
    </source>
</evidence>
<sequence>MPRKNRQLQKTDQEETQDFPIFTPRRRSNSASSSISATPSVTSIDNTYYEEASTRDLLEKLRALINGGTTSTNSEGQTRYRAYLKMDLQIKANKMVDAIEFKYYQHPNNPKETAEIGCNTSAETKNMETIASTKNQETQVPEAPAVHNQTPLHLQATITAPIQHVQESTFASMLKKNLLFGHFFEK</sequence>
<name>A0A4Y2VYA1_ARAVE</name>
<dbReference type="AlphaFoldDB" id="A0A4Y2VYA1"/>
<evidence type="ECO:0000313" key="2">
    <source>
        <dbReference type="EMBL" id="GBO28890.1"/>
    </source>
</evidence>
<comment type="caution">
    <text evidence="2">The sequence shown here is derived from an EMBL/GenBank/DDBJ whole genome shotgun (WGS) entry which is preliminary data.</text>
</comment>
<keyword evidence="3" id="KW-1185">Reference proteome</keyword>
<proteinExistence type="predicted"/>
<dbReference type="EMBL" id="BGPR01051998">
    <property type="protein sequence ID" value="GBO28890.1"/>
    <property type="molecule type" value="Genomic_DNA"/>
</dbReference>